<evidence type="ECO:0000256" key="2">
    <source>
        <dbReference type="ARBA" id="ARBA00023015"/>
    </source>
</evidence>
<dbReference type="InterPro" id="IPR036390">
    <property type="entry name" value="WH_DNA-bd_sf"/>
</dbReference>
<dbReference type="EMBL" id="LQBP01000002">
    <property type="protein sequence ID" value="KUJ81382.1"/>
    <property type="molecule type" value="Genomic_DNA"/>
</dbReference>
<evidence type="ECO:0000256" key="3">
    <source>
        <dbReference type="ARBA" id="ARBA00023125"/>
    </source>
</evidence>
<dbReference type="AlphaFoldDB" id="A0A0X3U0J8"/>
<name>A0A0X3U0J8_9RHOB</name>
<dbReference type="Gene3D" id="1.10.10.10">
    <property type="entry name" value="Winged helix-like DNA-binding domain superfamily/Winged helix DNA-binding domain"/>
    <property type="match status" value="1"/>
</dbReference>
<dbReference type="RefSeq" id="WP_068333917.1">
    <property type="nucleotide sequence ID" value="NZ_LQBP01000002.1"/>
</dbReference>
<dbReference type="GO" id="GO:0006351">
    <property type="term" value="P:DNA-templated transcription"/>
    <property type="evidence" value="ECO:0007669"/>
    <property type="project" value="TreeGrafter"/>
</dbReference>
<evidence type="ECO:0000256" key="1">
    <source>
        <dbReference type="ARBA" id="ARBA00009437"/>
    </source>
</evidence>
<dbReference type="STRING" id="1685378.AVO44_05920"/>
<proteinExistence type="inferred from homology"/>
<dbReference type="Pfam" id="PF00126">
    <property type="entry name" value="HTH_1"/>
    <property type="match status" value="1"/>
</dbReference>
<sequence>MPLSRLPSLLSLRAFEAAARRGSIKEAAYELSVTPGAVSQQIKALEADLGVALFVRKTRAIHLTPEGQRLQPTISEAFLQIRQVVDEVRPKKTPKLRISSSNALISKWLLPRLHKFTKDHPDVQVHIESENPSDHKTHATADIEIRYNSEPPEDRYTELLHRELMLVVASPGVLDTFDIKSPADIKAAQVLYDTTPMLDGSVPSWVLWSQHAGLPNVVDPSKAMRFERPPGGQIVDAAIAGAGVALCGSLLVYSALSDGRLVCPFGPVVETGFSYFICCHPGREREEHIREFMSWARKEAAVLSTLNAMREPSPGADIPVEVGG</sequence>
<comment type="caution">
    <text evidence="6">The sequence shown here is derived from an EMBL/GenBank/DDBJ whole genome shotgun (WGS) entry which is preliminary data.</text>
</comment>
<dbReference type="Proteomes" id="UP000053690">
    <property type="component" value="Unassembled WGS sequence"/>
</dbReference>
<dbReference type="Gene3D" id="3.40.190.10">
    <property type="entry name" value="Periplasmic binding protein-like II"/>
    <property type="match status" value="2"/>
</dbReference>
<evidence type="ECO:0000313" key="7">
    <source>
        <dbReference type="Proteomes" id="UP000053690"/>
    </source>
</evidence>
<dbReference type="PANTHER" id="PTHR30537">
    <property type="entry name" value="HTH-TYPE TRANSCRIPTIONAL REGULATOR"/>
    <property type="match status" value="1"/>
</dbReference>
<dbReference type="SUPFAM" id="SSF46785">
    <property type="entry name" value="Winged helix' DNA-binding domain"/>
    <property type="match status" value="1"/>
</dbReference>
<dbReference type="PROSITE" id="PS50931">
    <property type="entry name" value="HTH_LYSR"/>
    <property type="match status" value="1"/>
</dbReference>
<accession>A0A0X3U0J8</accession>
<dbReference type="GO" id="GO:0003700">
    <property type="term" value="F:DNA-binding transcription factor activity"/>
    <property type="evidence" value="ECO:0007669"/>
    <property type="project" value="InterPro"/>
</dbReference>
<evidence type="ECO:0000259" key="5">
    <source>
        <dbReference type="PROSITE" id="PS50931"/>
    </source>
</evidence>
<dbReference type="Pfam" id="PF03466">
    <property type="entry name" value="LysR_substrate"/>
    <property type="match status" value="1"/>
</dbReference>
<dbReference type="GO" id="GO:0043565">
    <property type="term" value="F:sequence-specific DNA binding"/>
    <property type="evidence" value="ECO:0007669"/>
    <property type="project" value="TreeGrafter"/>
</dbReference>
<organism evidence="6 7">
    <name type="scientific">Ruegeria profundi</name>
    <dbReference type="NCBI Taxonomy" id="1685378"/>
    <lineage>
        <taxon>Bacteria</taxon>
        <taxon>Pseudomonadati</taxon>
        <taxon>Pseudomonadota</taxon>
        <taxon>Alphaproteobacteria</taxon>
        <taxon>Rhodobacterales</taxon>
        <taxon>Roseobacteraceae</taxon>
        <taxon>Ruegeria</taxon>
    </lineage>
</organism>
<evidence type="ECO:0000313" key="6">
    <source>
        <dbReference type="EMBL" id="KUJ81382.1"/>
    </source>
</evidence>
<keyword evidence="2" id="KW-0805">Transcription regulation</keyword>
<dbReference type="InterPro" id="IPR005119">
    <property type="entry name" value="LysR_subst-bd"/>
</dbReference>
<dbReference type="PRINTS" id="PR00039">
    <property type="entry name" value="HTHLYSR"/>
</dbReference>
<protein>
    <recommendedName>
        <fullName evidence="5">HTH lysR-type domain-containing protein</fullName>
    </recommendedName>
</protein>
<comment type="similarity">
    <text evidence="1">Belongs to the LysR transcriptional regulatory family.</text>
</comment>
<keyword evidence="7" id="KW-1185">Reference proteome</keyword>
<keyword evidence="4" id="KW-0804">Transcription</keyword>
<keyword evidence="3" id="KW-0238">DNA-binding</keyword>
<dbReference type="InterPro" id="IPR058163">
    <property type="entry name" value="LysR-type_TF_proteobact-type"/>
</dbReference>
<evidence type="ECO:0000256" key="4">
    <source>
        <dbReference type="ARBA" id="ARBA00023163"/>
    </source>
</evidence>
<dbReference type="SUPFAM" id="SSF53850">
    <property type="entry name" value="Periplasmic binding protein-like II"/>
    <property type="match status" value="1"/>
</dbReference>
<dbReference type="InterPro" id="IPR000847">
    <property type="entry name" value="LysR_HTH_N"/>
</dbReference>
<feature type="domain" description="HTH lysR-type" evidence="5">
    <location>
        <begin position="7"/>
        <end position="64"/>
    </location>
</feature>
<dbReference type="OrthoDB" id="5526340at2"/>
<dbReference type="PANTHER" id="PTHR30537:SF26">
    <property type="entry name" value="GLYCINE CLEAVAGE SYSTEM TRANSCRIPTIONAL ACTIVATOR"/>
    <property type="match status" value="1"/>
</dbReference>
<reference evidence="7" key="1">
    <citation type="submission" date="2015-12" db="EMBL/GenBank/DDBJ databases">
        <authorList>
            <person name="Zhang G."/>
            <person name="Stingl U."/>
        </authorList>
    </citation>
    <scope>NUCLEOTIDE SEQUENCE [LARGE SCALE GENOMIC DNA]</scope>
    <source>
        <strain evidence="7">ZGT108</strain>
    </source>
</reference>
<dbReference type="FunFam" id="1.10.10.10:FF:000038">
    <property type="entry name" value="Glycine cleavage system transcriptional activator"/>
    <property type="match status" value="1"/>
</dbReference>
<dbReference type="InterPro" id="IPR036388">
    <property type="entry name" value="WH-like_DNA-bd_sf"/>
</dbReference>
<gene>
    <name evidence="6" type="ORF">AVO44_05920</name>
</gene>